<dbReference type="EMBL" id="JAAVUN010000037">
    <property type="protein sequence ID" value="NKE10680.1"/>
    <property type="molecule type" value="Genomic_DNA"/>
</dbReference>
<organism evidence="7 8">
    <name type="scientific">Kocuria subflava</name>
    <dbReference type="NCBI Taxonomy" id="1736139"/>
    <lineage>
        <taxon>Bacteria</taxon>
        <taxon>Bacillati</taxon>
        <taxon>Actinomycetota</taxon>
        <taxon>Actinomycetes</taxon>
        <taxon>Micrococcales</taxon>
        <taxon>Micrococcaceae</taxon>
        <taxon>Kocuria</taxon>
    </lineage>
</organism>
<dbReference type="Gene3D" id="3.50.50.100">
    <property type="match status" value="1"/>
</dbReference>
<dbReference type="SUPFAM" id="SSF51905">
    <property type="entry name" value="FAD/NAD(P)-binding domain"/>
    <property type="match status" value="2"/>
</dbReference>
<gene>
    <name evidence="7" type="ORF">GTW58_12225</name>
</gene>
<evidence type="ECO:0000256" key="1">
    <source>
        <dbReference type="ARBA" id="ARBA00001974"/>
    </source>
</evidence>
<comment type="similarity">
    <text evidence="2">Belongs to the NADH dehydrogenase family.</text>
</comment>
<evidence type="ECO:0000256" key="4">
    <source>
        <dbReference type="ARBA" id="ARBA00022827"/>
    </source>
</evidence>
<dbReference type="InterPro" id="IPR036188">
    <property type="entry name" value="FAD/NAD-bd_sf"/>
</dbReference>
<reference evidence="7 8" key="1">
    <citation type="submission" date="2020-02" db="EMBL/GenBank/DDBJ databases">
        <authorList>
            <person name="Sun Q."/>
        </authorList>
    </citation>
    <scope>NUCLEOTIDE SEQUENCE [LARGE SCALE GENOMIC DNA]</scope>
    <source>
        <strain evidence="7 8">YIM 13062</strain>
    </source>
</reference>
<evidence type="ECO:0000256" key="2">
    <source>
        <dbReference type="ARBA" id="ARBA00005272"/>
    </source>
</evidence>
<dbReference type="GO" id="GO:0003955">
    <property type="term" value="F:NAD(P)H dehydrogenase (quinone) activity"/>
    <property type="evidence" value="ECO:0007669"/>
    <property type="project" value="TreeGrafter"/>
</dbReference>
<comment type="caution">
    <text evidence="7">The sequence shown here is derived from an EMBL/GenBank/DDBJ whole genome shotgun (WGS) entry which is preliminary data.</text>
</comment>
<evidence type="ECO:0000313" key="8">
    <source>
        <dbReference type="Proteomes" id="UP000521379"/>
    </source>
</evidence>
<keyword evidence="8" id="KW-1185">Reference proteome</keyword>
<proteinExistence type="inferred from homology"/>
<evidence type="ECO:0000313" key="7">
    <source>
        <dbReference type="EMBL" id="NKE10680.1"/>
    </source>
</evidence>
<feature type="domain" description="FAD/NAD(P)-binding" evidence="6">
    <location>
        <begin position="5"/>
        <end position="259"/>
    </location>
</feature>
<evidence type="ECO:0000259" key="6">
    <source>
        <dbReference type="Pfam" id="PF07992"/>
    </source>
</evidence>
<name>A0A846TUG6_9MICC</name>
<dbReference type="Proteomes" id="UP000521379">
    <property type="component" value="Unassembled WGS sequence"/>
</dbReference>
<keyword evidence="3" id="KW-0285">Flavoprotein</keyword>
<dbReference type="PANTHER" id="PTHR42913">
    <property type="entry name" value="APOPTOSIS-INDUCING FACTOR 1"/>
    <property type="match status" value="1"/>
</dbReference>
<dbReference type="PRINTS" id="PR00368">
    <property type="entry name" value="FADPNR"/>
</dbReference>
<dbReference type="Pfam" id="PF07992">
    <property type="entry name" value="Pyr_redox_2"/>
    <property type="match status" value="1"/>
</dbReference>
<dbReference type="RefSeq" id="WP_157980593.1">
    <property type="nucleotide sequence ID" value="NZ_JAAVUN010000037.1"/>
</dbReference>
<accession>A0A846TUG6</accession>
<keyword evidence="4" id="KW-0274">FAD</keyword>
<keyword evidence="5" id="KW-0560">Oxidoreductase</keyword>
<comment type="cofactor">
    <cofactor evidence="1">
        <name>FAD</name>
        <dbReference type="ChEBI" id="CHEBI:57692"/>
    </cofactor>
</comment>
<evidence type="ECO:0000256" key="3">
    <source>
        <dbReference type="ARBA" id="ARBA00022630"/>
    </source>
</evidence>
<evidence type="ECO:0000256" key="5">
    <source>
        <dbReference type="ARBA" id="ARBA00023002"/>
    </source>
</evidence>
<dbReference type="InterPro" id="IPR023753">
    <property type="entry name" value="FAD/NAD-binding_dom"/>
</dbReference>
<dbReference type="PANTHER" id="PTHR42913:SF3">
    <property type="entry name" value="64 KDA MITOCHONDRIAL NADH DEHYDROGENASE (EUROFUNG)"/>
    <property type="match status" value="1"/>
</dbReference>
<dbReference type="GO" id="GO:0019646">
    <property type="term" value="P:aerobic electron transport chain"/>
    <property type="evidence" value="ECO:0007669"/>
    <property type="project" value="TreeGrafter"/>
</dbReference>
<dbReference type="InterPro" id="IPR051169">
    <property type="entry name" value="NADH-Q_oxidoreductase"/>
</dbReference>
<dbReference type="AlphaFoldDB" id="A0A846TUG6"/>
<protein>
    <submittedName>
        <fullName evidence="7">FAD-dependent oxidoreductase</fullName>
    </submittedName>
</protein>
<sequence>MSRTRIIIVGAGYAGITAANRLAARGHQVVLVNGRPDFVERIRLHELAAGSARGVTRPLSAMVGRGVDVVIERATALYPDRMEIELASGRVEAADHIILATGSDVGGGVRTLESAREARGRIARLGPGSHVQVAGAGPTGVEVAAELAEARPDLHVGLNDPSGVLPSLPSRHRAGVEATLTRLGVSVTGAVAGEDVAYEIDCTGFSAAGLAGEAGLQTDGLGRVLVTPTLQVVGHPRVWAVGDCAAVEGQPWLRMSCAAATPMGAHVADGIHRSESGLSPAPLDIGFAALCMSLGRHDGLVAGVDRRDAPQSFVVRGRVAASVKEAICRLAARAPRWTRGRFWLRGAA</sequence>